<evidence type="ECO:0000256" key="1">
    <source>
        <dbReference type="SAM" id="Phobius"/>
    </source>
</evidence>
<keyword evidence="1" id="KW-0472">Membrane</keyword>
<keyword evidence="1" id="KW-0812">Transmembrane</keyword>
<gene>
    <name evidence="2" type="primary">AlNc14C108G6284</name>
    <name evidence="2" type="ORF">ALNC14_070990</name>
</gene>
<organism evidence="2">
    <name type="scientific">Albugo laibachii Nc14</name>
    <dbReference type="NCBI Taxonomy" id="890382"/>
    <lineage>
        <taxon>Eukaryota</taxon>
        <taxon>Sar</taxon>
        <taxon>Stramenopiles</taxon>
        <taxon>Oomycota</taxon>
        <taxon>Peronosporomycetes</taxon>
        <taxon>Albuginales</taxon>
        <taxon>Albuginaceae</taxon>
        <taxon>Albugo</taxon>
    </lineage>
</organism>
<keyword evidence="1" id="KW-1133">Transmembrane helix</keyword>
<dbReference type="EMBL" id="FR824153">
    <property type="protein sequence ID" value="CCA20956.1"/>
    <property type="molecule type" value="Genomic_DNA"/>
</dbReference>
<name>F0WI77_9STRA</name>
<accession>F0WI77</accession>
<reference evidence="2" key="1">
    <citation type="journal article" date="2011" name="PLoS Biol.">
        <title>Gene gain and loss during evolution of obligate parasitism in the white rust pathogen of Arabidopsis thaliana.</title>
        <authorList>
            <person name="Kemen E."/>
            <person name="Gardiner A."/>
            <person name="Schultz-Larsen T."/>
            <person name="Kemen A.C."/>
            <person name="Balmuth A.L."/>
            <person name="Robert-Seilaniantz A."/>
            <person name="Bailey K."/>
            <person name="Holub E."/>
            <person name="Studholme D.J."/>
            <person name="Maclean D."/>
            <person name="Jones J.D."/>
        </authorList>
    </citation>
    <scope>NUCLEOTIDE SEQUENCE</scope>
</reference>
<dbReference type="AlphaFoldDB" id="F0WI77"/>
<evidence type="ECO:0000313" key="2">
    <source>
        <dbReference type="EMBL" id="CCA20956.1"/>
    </source>
</evidence>
<proteinExistence type="predicted"/>
<feature type="transmembrane region" description="Helical" evidence="1">
    <location>
        <begin position="56"/>
        <end position="76"/>
    </location>
</feature>
<reference evidence="2" key="2">
    <citation type="submission" date="2011-02" db="EMBL/GenBank/DDBJ databases">
        <authorList>
            <person name="MacLean D."/>
        </authorList>
    </citation>
    <scope>NUCLEOTIDE SEQUENCE</scope>
</reference>
<dbReference type="HOGENOM" id="CLU_1941991_0_0_1"/>
<sequence length="130" mass="15093">MFPLQRLLEWRRILRTFLFFWWKSASVLLFLFINSADAPFSKACRTTFTLLCRRIALYYFISLAAHLYSVVILLFSNKRKLHSVPKGGKSRLLRHRSFVSVIVLNGVVNRCCSCWCLVACTKSNTIISLI</sequence>
<protein>
    <submittedName>
        <fullName evidence="2">AlNc14C108G6284 protein</fullName>
    </submittedName>
</protein>
<feature type="transmembrane region" description="Helical" evidence="1">
    <location>
        <begin position="12"/>
        <end position="36"/>
    </location>
</feature>